<protein>
    <submittedName>
        <fullName evidence="1">Uncharacterized protein</fullName>
    </submittedName>
</protein>
<evidence type="ECO:0000313" key="2">
    <source>
        <dbReference type="Proteomes" id="UP001164250"/>
    </source>
</evidence>
<accession>A0ACC0ZZH6</accession>
<comment type="caution">
    <text evidence="1">The sequence shown here is derived from an EMBL/GenBank/DDBJ whole genome shotgun (WGS) entry which is preliminary data.</text>
</comment>
<evidence type="ECO:0000313" key="1">
    <source>
        <dbReference type="EMBL" id="KAJ0080080.1"/>
    </source>
</evidence>
<proteinExistence type="predicted"/>
<name>A0ACC0ZZH6_9ROSI</name>
<dbReference type="Proteomes" id="UP001164250">
    <property type="component" value="Chromosome 13"/>
</dbReference>
<keyword evidence="2" id="KW-1185">Reference proteome</keyword>
<dbReference type="EMBL" id="CM047909">
    <property type="protein sequence ID" value="KAJ0080080.1"/>
    <property type="molecule type" value="Genomic_DNA"/>
</dbReference>
<reference evidence="2" key="1">
    <citation type="journal article" date="2023" name="G3 (Bethesda)">
        <title>Genome assembly and association tests identify interacting loci associated with vigor, precocity, and sex in interspecific pistachio rootstocks.</title>
        <authorList>
            <person name="Palmer W."/>
            <person name="Jacygrad E."/>
            <person name="Sagayaradj S."/>
            <person name="Cavanaugh K."/>
            <person name="Han R."/>
            <person name="Bertier L."/>
            <person name="Beede B."/>
            <person name="Kafkas S."/>
            <person name="Golino D."/>
            <person name="Preece J."/>
            <person name="Michelmore R."/>
        </authorList>
    </citation>
    <scope>NUCLEOTIDE SEQUENCE [LARGE SCALE GENOMIC DNA]</scope>
</reference>
<organism evidence="1 2">
    <name type="scientific">Pistacia atlantica</name>
    <dbReference type="NCBI Taxonomy" id="434234"/>
    <lineage>
        <taxon>Eukaryota</taxon>
        <taxon>Viridiplantae</taxon>
        <taxon>Streptophyta</taxon>
        <taxon>Embryophyta</taxon>
        <taxon>Tracheophyta</taxon>
        <taxon>Spermatophyta</taxon>
        <taxon>Magnoliopsida</taxon>
        <taxon>eudicotyledons</taxon>
        <taxon>Gunneridae</taxon>
        <taxon>Pentapetalae</taxon>
        <taxon>rosids</taxon>
        <taxon>malvids</taxon>
        <taxon>Sapindales</taxon>
        <taxon>Anacardiaceae</taxon>
        <taxon>Pistacia</taxon>
    </lineage>
</organism>
<gene>
    <name evidence="1" type="ORF">Patl1_23416</name>
</gene>
<sequence length="144" mass="16020">MSLSLSLSHSHSQSQSNLPSFATPQSLSNWLNPHLSSNSFTSHNLWLELSEGETCLVDSNPPIRIVNVVTISILEKNNQILVESRQELSNEKMKANETHEEVIVHAVKEELGFDGNTVRIVLMSYNKKVEEGSSKLPSIAHNSQ</sequence>